<sequence length="239" mass="27986">MPIEQYDLRALIHHYWRKGLTILEAVDDINDGEAVLTQEDSARYDYEEPPHMGQGTVYHRHGSIGVKEDEQVEALGNQKTMKITLIFLIFAYVAASGHRRARNCGLPTFTSRLPKDVQEKVLKIWENYEDGDDCEKEYQQTKKLIDALPKDVRSRAIRPKGPPFLRGTSSDELAEKLLNEEQRKEFNKFYAAMQRRKEEFQKKVEKLHQKLELYMRNSSNSERKNIRSSWRLARASEQN</sequence>
<organism evidence="2 3">
    <name type="scientific">Parelaphostrongylus tenuis</name>
    <name type="common">Meningeal worm</name>
    <dbReference type="NCBI Taxonomy" id="148309"/>
    <lineage>
        <taxon>Eukaryota</taxon>
        <taxon>Metazoa</taxon>
        <taxon>Ecdysozoa</taxon>
        <taxon>Nematoda</taxon>
        <taxon>Chromadorea</taxon>
        <taxon>Rhabditida</taxon>
        <taxon>Rhabditina</taxon>
        <taxon>Rhabditomorpha</taxon>
        <taxon>Strongyloidea</taxon>
        <taxon>Metastrongylidae</taxon>
        <taxon>Parelaphostrongylus</taxon>
    </lineage>
</organism>
<evidence type="ECO:0000313" key="3">
    <source>
        <dbReference type="Proteomes" id="UP001196413"/>
    </source>
</evidence>
<dbReference type="EMBL" id="JAHQIW010006869">
    <property type="protein sequence ID" value="KAJ1370894.1"/>
    <property type="molecule type" value="Genomic_DNA"/>
</dbReference>
<accession>A0AAD5WHP6</accession>
<dbReference type="AlphaFoldDB" id="A0AAD5WHP6"/>
<dbReference type="Proteomes" id="UP001196413">
    <property type="component" value="Unassembled WGS sequence"/>
</dbReference>
<feature type="coiled-coil region" evidence="1">
    <location>
        <begin position="190"/>
        <end position="224"/>
    </location>
</feature>
<proteinExistence type="predicted"/>
<keyword evidence="3" id="KW-1185">Reference proteome</keyword>
<reference evidence="2" key="1">
    <citation type="submission" date="2021-06" db="EMBL/GenBank/DDBJ databases">
        <title>Parelaphostrongylus tenuis whole genome reference sequence.</title>
        <authorList>
            <person name="Garwood T.J."/>
            <person name="Larsen P.A."/>
            <person name="Fountain-Jones N.M."/>
            <person name="Garbe J.R."/>
            <person name="Macchietto M.G."/>
            <person name="Kania S.A."/>
            <person name="Gerhold R.W."/>
            <person name="Richards J.E."/>
            <person name="Wolf T.M."/>
        </authorList>
    </citation>
    <scope>NUCLEOTIDE SEQUENCE</scope>
    <source>
        <strain evidence="2">MNPRO001-30</strain>
        <tissue evidence="2">Meninges</tissue>
    </source>
</reference>
<comment type="caution">
    <text evidence="2">The sequence shown here is derived from an EMBL/GenBank/DDBJ whole genome shotgun (WGS) entry which is preliminary data.</text>
</comment>
<protein>
    <submittedName>
        <fullName evidence="2">Uncharacterized protein</fullName>
    </submittedName>
</protein>
<gene>
    <name evidence="2" type="ORF">KIN20_032717</name>
</gene>
<evidence type="ECO:0000256" key="1">
    <source>
        <dbReference type="SAM" id="Coils"/>
    </source>
</evidence>
<name>A0AAD5WHP6_PARTN</name>
<evidence type="ECO:0000313" key="2">
    <source>
        <dbReference type="EMBL" id="KAJ1370894.1"/>
    </source>
</evidence>
<keyword evidence="1" id="KW-0175">Coiled coil</keyword>